<comment type="caution">
    <text evidence="2">The sequence shown here is derived from an EMBL/GenBank/DDBJ whole genome shotgun (WGS) entry which is preliminary data.</text>
</comment>
<proteinExistence type="predicted"/>
<dbReference type="KEGG" id="cthd:CDO33_01425"/>
<name>A0A2K2FIL4_9CLOT</name>
<evidence type="ECO:0000313" key="2">
    <source>
        <dbReference type="EMBL" id="PNT98621.1"/>
    </source>
</evidence>
<organism evidence="2 3">
    <name type="scientific">Clostridium thermosuccinogenes</name>
    <dbReference type="NCBI Taxonomy" id="84032"/>
    <lineage>
        <taxon>Bacteria</taxon>
        <taxon>Bacillati</taxon>
        <taxon>Bacillota</taxon>
        <taxon>Clostridia</taxon>
        <taxon>Eubacteriales</taxon>
        <taxon>Clostridiaceae</taxon>
        <taxon>Clostridium</taxon>
    </lineage>
</organism>
<dbReference type="Proteomes" id="UP000236151">
    <property type="component" value="Unassembled WGS sequence"/>
</dbReference>
<dbReference type="EMBL" id="NIOJ01000026">
    <property type="protein sequence ID" value="PNT98621.1"/>
    <property type="molecule type" value="Genomic_DNA"/>
</dbReference>
<dbReference type="InterPro" id="IPR045706">
    <property type="entry name" value="DUF6062"/>
</dbReference>
<keyword evidence="1" id="KW-0175">Coiled coil</keyword>
<dbReference type="OrthoDB" id="9810814at2"/>
<dbReference type="RefSeq" id="WP_103081759.1">
    <property type="nucleotide sequence ID" value="NZ_CP021850.1"/>
</dbReference>
<sequence>MKEKIYTIPVMEAFKEDCECPLCLLEKKLEDEYIDYILGPSLMEPDGREVTNEKGFCRRHYELLFKRQSNKLGLALILDTHLVEQNKKLKKLFDSSISAIKGAPGVSALKNLLSRSSSKQTGAGESVDDLISALDNLESKCAVCSKLDYTMDRYIDVIFYLWSKERDFKDLFQSKKGFCLRHLKMLLAGAKKHLRQNEFNEFVVKVLEMQQENMERIQQEVNWFTKKFDYRYNDAPWGNSKDSVSRSIQKLAGYMDLK</sequence>
<evidence type="ECO:0000256" key="1">
    <source>
        <dbReference type="SAM" id="Coils"/>
    </source>
</evidence>
<reference evidence="3" key="1">
    <citation type="submission" date="2017-06" db="EMBL/GenBank/DDBJ databases">
        <title>Investigating the central metabolism of Clostridium thermosuccinogenes.</title>
        <authorList>
            <person name="Koendjbiharie J.G."/>
            <person name="Van Kranenburg R."/>
            <person name="Vriesendorp B."/>
        </authorList>
    </citation>
    <scope>NUCLEOTIDE SEQUENCE [LARGE SCALE GENOMIC DNA]</scope>
    <source>
        <strain evidence="3">DSM 5806</strain>
    </source>
</reference>
<protein>
    <submittedName>
        <fullName evidence="2">ABC transporter substrate-binding protein</fullName>
    </submittedName>
</protein>
<gene>
    <name evidence="2" type="ORF">CDQ84_10815</name>
</gene>
<evidence type="ECO:0000313" key="3">
    <source>
        <dbReference type="Proteomes" id="UP000236151"/>
    </source>
</evidence>
<dbReference type="AlphaFoldDB" id="A0A2K2FIL4"/>
<dbReference type="Pfam" id="PF19538">
    <property type="entry name" value="DUF6062"/>
    <property type="match status" value="1"/>
</dbReference>
<keyword evidence="3" id="KW-1185">Reference proteome</keyword>
<feature type="coiled-coil region" evidence="1">
    <location>
        <begin position="200"/>
        <end position="227"/>
    </location>
</feature>
<accession>A0A2K2FIL4</accession>